<feature type="active site" description="Nucleophile" evidence="8">
    <location>
        <position position="261"/>
    </location>
</feature>
<feature type="binding site" evidence="10">
    <location>
        <position position="324"/>
    </location>
    <ligand>
        <name>NAD(+)</name>
        <dbReference type="ChEBI" id="CHEBI:57540"/>
    </ligand>
</feature>
<dbReference type="AlphaFoldDB" id="A0A5C5YC31"/>
<keyword evidence="5 7" id="KW-0520">NAD</keyword>
<name>A0A5C5YC31_9BACT</name>
<dbReference type="RefSeq" id="WP_146390541.1">
    <property type="nucleotide sequence ID" value="NZ_SJPK01000003.1"/>
</dbReference>
<dbReference type="InterPro" id="IPR001732">
    <property type="entry name" value="UDP-Glc/GDP-Man_DH_N"/>
</dbReference>
<feature type="binding site" evidence="9">
    <location>
        <position position="258"/>
    </location>
    <ligand>
        <name>substrate</name>
    </ligand>
</feature>
<dbReference type="EC" id="1.1.1.22" evidence="3 7"/>
<feature type="binding site" evidence="9">
    <location>
        <position position="317"/>
    </location>
    <ligand>
        <name>substrate</name>
    </ligand>
</feature>
<dbReference type="UniPathway" id="UPA00038">
    <property type="reaction ID" value="UER00491"/>
</dbReference>
<feature type="domain" description="UDP-glucose/GDP-mannose dehydrogenase C-terminal" evidence="11">
    <location>
        <begin position="310"/>
        <end position="418"/>
    </location>
</feature>
<evidence type="ECO:0000256" key="5">
    <source>
        <dbReference type="ARBA" id="ARBA00023027"/>
    </source>
</evidence>
<feature type="binding site" evidence="10">
    <location>
        <position position="264"/>
    </location>
    <ligand>
        <name>NAD(+)</name>
        <dbReference type="ChEBI" id="CHEBI:57540"/>
    </ligand>
</feature>
<feature type="binding site" evidence="9">
    <location>
        <begin position="250"/>
        <end position="254"/>
    </location>
    <ligand>
        <name>substrate</name>
    </ligand>
</feature>
<dbReference type="Pfam" id="PF00984">
    <property type="entry name" value="UDPG_MGDP_dh"/>
    <property type="match status" value="1"/>
</dbReference>
<dbReference type="Gene3D" id="1.20.5.170">
    <property type="match status" value="1"/>
</dbReference>
<dbReference type="Pfam" id="PF03721">
    <property type="entry name" value="UDPG_MGDP_dh_N"/>
    <property type="match status" value="1"/>
</dbReference>
<dbReference type="InterPro" id="IPR036220">
    <property type="entry name" value="UDP-Glc/GDP-Man_DH_C_sf"/>
</dbReference>
<dbReference type="GO" id="GO:0000271">
    <property type="term" value="P:polysaccharide biosynthetic process"/>
    <property type="evidence" value="ECO:0007669"/>
    <property type="project" value="InterPro"/>
</dbReference>
<evidence type="ECO:0000256" key="8">
    <source>
        <dbReference type="PIRSR" id="PIRSR500134-1"/>
    </source>
</evidence>
<feature type="binding site" evidence="9">
    <location>
        <begin position="155"/>
        <end position="158"/>
    </location>
    <ligand>
        <name>substrate</name>
    </ligand>
</feature>
<dbReference type="SMART" id="SM00984">
    <property type="entry name" value="UDPG_MGDP_dh_C"/>
    <property type="match status" value="1"/>
</dbReference>
<evidence type="ECO:0000256" key="10">
    <source>
        <dbReference type="PIRSR" id="PIRSR500134-3"/>
    </source>
</evidence>
<dbReference type="Pfam" id="PF03720">
    <property type="entry name" value="UDPG_MGDP_dh_C"/>
    <property type="match status" value="1"/>
</dbReference>
<evidence type="ECO:0000313" key="12">
    <source>
        <dbReference type="EMBL" id="TWT72940.1"/>
    </source>
</evidence>
<feature type="binding site" evidence="10">
    <location>
        <position position="35"/>
    </location>
    <ligand>
        <name>NAD(+)</name>
        <dbReference type="ChEBI" id="CHEBI:57540"/>
    </ligand>
</feature>
<comment type="caution">
    <text evidence="12">The sequence shown here is derived from an EMBL/GenBank/DDBJ whole genome shotgun (WGS) entry which is preliminary data.</text>
</comment>
<comment type="pathway">
    <text evidence="1">Nucleotide-sugar biosynthesis; UDP-alpha-D-glucuronate biosynthesis; UDP-alpha-D-glucuronate from UDP-alpha-D-glucose: step 1/1.</text>
</comment>
<evidence type="ECO:0000259" key="11">
    <source>
        <dbReference type="SMART" id="SM00984"/>
    </source>
</evidence>
<dbReference type="EMBL" id="SJPK01000003">
    <property type="protein sequence ID" value="TWT72940.1"/>
    <property type="molecule type" value="Genomic_DNA"/>
</dbReference>
<dbReference type="GO" id="GO:0003979">
    <property type="term" value="F:UDP-glucose 6-dehydrogenase activity"/>
    <property type="evidence" value="ECO:0007669"/>
    <property type="project" value="UniProtKB-EC"/>
</dbReference>
<feature type="binding site" evidence="10">
    <location>
        <position position="158"/>
    </location>
    <ligand>
        <name>NAD(+)</name>
        <dbReference type="ChEBI" id="CHEBI:57540"/>
    </ligand>
</feature>
<dbReference type="GO" id="GO:0006065">
    <property type="term" value="P:UDP-glucuronate biosynthetic process"/>
    <property type="evidence" value="ECO:0007669"/>
    <property type="project" value="UniProtKB-UniPathway"/>
</dbReference>
<dbReference type="NCBIfam" id="TIGR03026">
    <property type="entry name" value="NDP-sugDHase"/>
    <property type="match status" value="1"/>
</dbReference>
<proteinExistence type="inferred from homology"/>
<dbReference type="InterPro" id="IPR014027">
    <property type="entry name" value="UDP-Glc/GDP-Man_DH_C"/>
</dbReference>
<evidence type="ECO:0000256" key="1">
    <source>
        <dbReference type="ARBA" id="ARBA00004701"/>
    </source>
</evidence>
<sequence length="432" mass="46396">MNVSIFGIGYVGAVTAGCLTKQGHRIHCVDVNEVKVDGINAGQSPIFEPGLDGLLSTACDRGLLTATTDCESAVAASEVSIVCVGTPALESGRLNLAYVSHVYKQIADAVKSKGTEHQLILRSTMLPGSVRSLAEQHRPELITSGQLRVCFCPEFLREGSAIGDFGNPALAVYGTIDGERNLALEELMGDCTLMPLEAAELVKYACNYWHAVKVAFGNEVGRLSKHLSVDGHAVMEAFCQDTQLNISANYLRPGTPFGGSCLPKDIAALNSYARQEGVALPMLESIQASNHAHLDHLIQLVNHTGQRSVLIVGLSFKKGTDDLRGSPMVALAETLIGRGVEVEIYDTNIDLSRLTGSNQTETSRRLPHLAARLTVDTAGAFERNQLIVFAQDLIPEPDLAQLISADHVVLDVNGIPSLRSIPCHYEGLCWES</sequence>
<dbReference type="InterPro" id="IPR036291">
    <property type="entry name" value="NAD(P)-bd_dom_sf"/>
</dbReference>
<evidence type="ECO:0000256" key="9">
    <source>
        <dbReference type="PIRSR" id="PIRSR500134-2"/>
    </source>
</evidence>
<comment type="catalytic activity">
    <reaction evidence="6 7">
        <text>UDP-alpha-D-glucose + 2 NAD(+) + H2O = UDP-alpha-D-glucuronate + 2 NADH + 3 H(+)</text>
        <dbReference type="Rhea" id="RHEA:23596"/>
        <dbReference type="ChEBI" id="CHEBI:15377"/>
        <dbReference type="ChEBI" id="CHEBI:15378"/>
        <dbReference type="ChEBI" id="CHEBI:57540"/>
        <dbReference type="ChEBI" id="CHEBI:57945"/>
        <dbReference type="ChEBI" id="CHEBI:58052"/>
        <dbReference type="ChEBI" id="CHEBI:58885"/>
        <dbReference type="EC" id="1.1.1.22"/>
    </reaction>
</comment>
<comment type="similarity">
    <text evidence="2 7">Belongs to the UDP-glucose/GDP-mannose dehydrogenase family.</text>
</comment>
<dbReference type="Gene3D" id="3.40.50.720">
    <property type="entry name" value="NAD(P)-binding Rossmann-like Domain"/>
    <property type="match status" value="2"/>
</dbReference>
<dbReference type="PIRSF" id="PIRSF000124">
    <property type="entry name" value="UDPglc_GDPman_dh"/>
    <property type="match status" value="1"/>
</dbReference>
<dbReference type="InterPro" id="IPR008927">
    <property type="entry name" value="6-PGluconate_DH-like_C_sf"/>
</dbReference>
<dbReference type="InterPro" id="IPR017476">
    <property type="entry name" value="UDP-Glc/GDP-Man"/>
</dbReference>
<dbReference type="Proteomes" id="UP000318053">
    <property type="component" value="Unassembled WGS sequence"/>
</dbReference>
<evidence type="ECO:0000313" key="13">
    <source>
        <dbReference type="Proteomes" id="UP000318053"/>
    </source>
</evidence>
<dbReference type="PANTHER" id="PTHR43750">
    <property type="entry name" value="UDP-GLUCOSE 6-DEHYDROGENASE TUAD"/>
    <property type="match status" value="1"/>
</dbReference>
<protein>
    <recommendedName>
        <fullName evidence="3 7">UDP-glucose 6-dehydrogenase</fullName>
        <ecNumber evidence="3 7">1.1.1.22</ecNumber>
    </recommendedName>
</protein>
<reference evidence="12 13" key="1">
    <citation type="submission" date="2019-02" db="EMBL/GenBank/DDBJ databases">
        <title>Deep-cultivation of Planctomycetes and their phenomic and genomic characterization uncovers novel biology.</title>
        <authorList>
            <person name="Wiegand S."/>
            <person name="Jogler M."/>
            <person name="Boedeker C."/>
            <person name="Pinto D."/>
            <person name="Vollmers J."/>
            <person name="Rivas-Marin E."/>
            <person name="Kohn T."/>
            <person name="Peeters S.H."/>
            <person name="Heuer A."/>
            <person name="Rast P."/>
            <person name="Oberbeckmann S."/>
            <person name="Bunk B."/>
            <person name="Jeske O."/>
            <person name="Meyerdierks A."/>
            <person name="Storesund J.E."/>
            <person name="Kallscheuer N."/>
            <person name="Luecker S."/>
            <person name="Lage O.M."/>
            <person name="Pohl T."/>
            <person name="Merkel B.J."/>
            <person name="Hornburger P."/>
            <person name="Mueller R.-W."/>
            <person name="Bruemmer F."/>
            <person name="Labrenz M."/>
            <person name="Spormann A.M."/>
            <person name="Op Den Camp H."/>
            <person name="Overmann J."/>
            <person name="Amann R."/>
            <person name="Jetten M.S.M."/>
            <person name="Mascher T."/>
            <person name="Medema M.H."/>
            <person name="Devos D.P."/>
            <person name="Kaster A.-K."/>
            <person name="Ovreas L."/>
            <person name="Rohde M."/>
            <person name="Galperin M.Y."/>
            <person name="Jogler C."/>
        </authorList>
    </citation>
    <scope>NUCLEOTIDE SEQUENCE [LARGE SCALE GENOMIC DNA]</scope>
    <source>
        <strain evidence="12 13">CA85</strain>
    </source>
</reference>
<dbReference type="OrthoDB" id="9803238at2"/>
<organism evidence="12 13">
    <name type="scientific">Allorhodopirellula solitaria</name>
    <dbReference type="NCBI Taxonomy" id="2527987"/>
    <lineage>
        <taxon>Bacteria</taxon>
        <taxon>Pseudomonadati</taxon>
        <taxon>Planctomycetota</taxon>
        <taxon>Planctomycetia</taxon>
        <taxon>Pirellulales</taxon>
        <taxon>Pirellulaceae</taxon>
        <taxon>Allorhodopirellula</taxon>
    </lineage>
</organism>
<dbReference type="SUPFAM" id="SSF52413">
    <property type="entry name" value="UDP-glucose/GDP-mannose dehydrogenase C-terminal domain"/>
    <property type="match status" value="1"/>
</dbReference>
<evidence type="ECO:0000256" key="2">
    <source>
        <dbReference type="ARBA" id="ARBA00006601"/>
    </source>
</evidence>
<dbReference type="PIRSF" id="PIRSF500134">
    <property type="entry name" value="UDPglc_DH_bac"/>
    <property type="match status" value="1"/>
</dbReference>
<evidence type="ECO:0000256" key="7">
    <source>
        <dbReference type="PIRNR" id="PIRNR000124"/>
    </source>
</evidence>
<dbReference type="PANTHER" id="PTHR43750:SF1">
    <property type="entry name" value="GDP-MANNOSE 6-DEHYDROGENASE"/>
    <property type="match status" value="1"/>
</dbReference>
<dbReference type="InterPro" id="IPR014026">
    <property type="entry name" value="UDP-Glc/GDP-Man_DH_dimer"/>
</dbReference>
<feature type="binding site" evidence="10">
    <location>
        <position position="86"/>
    </location>
    <ligand>
        <name>NAD(+)</name>
        <dbReference type="ChEBI" id="CHEBI:57540"/>
    </ligand>
</feature>
<keyword evidence="13" id="KW-1185">Reference proteome</keyword>
<keyword evidence="4 7" id="KW-0560">Oxidoreductase</keyword>
<gene>
    <name evidence="12" type="primary">algD</name>
    <name evidence="12" type="ORF">CA85_14010</name>
</gene>
<evidence type="ECO:0000256" key="3">
    <source>
        <dbReference type="ARBA" id="ARBA00012954"/>
    </source>
</evidence>
<feature type="binding site" evidence="9">
    <location>
        <position position="203"/>
    </location>
    <ligand>
        <name>substrate</name>
    </ligand>
</feature>
<evidence type="ECO:0000256" key="4">
    <source>
        <dbReference type="ARBA" id="ARBA00023002"/>
    </source>
</evidence>
<accession>A0A5C5YC31</accession>
<feature type="binding site" evidence="10">
    <location>
        <position position="124"/>
    </location>
    <ligand>
        <name>NAD(+)</name>
        <dbReference type="ChEBI" id="CHEBI:57540"/>
    </ligand>
</feature>
<feature type="binding site" evidence="10">
    <location>
        <position position="30"/>
    </location>
    <ligand>
        <name>NAD(+)</name>
        <dbReference type="ChEBI" id="CHEBI:57540"/>
    </ligand>
</feature>
<evidence type="ECO:0000256" key="6">
    <source>
        <dbReference type="ARBA" id="ARBA00047473"/>
    </source>
</evidence>
<dbReference type="SUPFAM" id="SSF48179">
    <property type="entry name" value="6-phosphogluconate dehydrogenase C-terminal domain-like"/>
    <property type="match status" value="1"/>
</dbReference>
<dbReference type="InterPro" id="IPR028357">
    <property type="entry name" value="UDPglc_DH_bac"/>
</dbReference>
<dbReference type="GO" id="GO:0051287">
    <property type="term" value="F:NAD binding"/>
    <property type="evidence" value="ECO:0007669"/>
    <property type="project" value="InterPro"/>
</dbReference>
<dbReference type="SUPFAM" id="SSF51735">
    <property type="entry name" value="NAD(P)-binding Rossmann-fold domains"/>
    <property type="match status" value="1"/>
</dbReference>